<evidence type="ECO:0000256" key="1">
    <source>
        <dbReference type="SAM" id="Phobius"/>
    </source>
</evidence>
<dbReference type="Proteomes" id="UP000219036">
    <property type="component" value="Unassembled WGS sequence"/>
</dbReference>
<dbReference type="RefSeq" id="WP_096999246.1">
    <property type="nucleotide sequence ID" value="NZ_OBEI01000001.1"/>
</dbReference>
<evidence type="ECO:0000313" key="3">
    <source>
        <dbReference type="Proteomes" id="UP000219036"/>
    </source>
</evidence>
<accession>A0A285MY75</accession>
<name>A0A285MY75_9AQUI</name>
<evidence type="ECO:0000313" key="2">
    <source>
        <dbReference type="EMBL" id="SNZ02159.1"/>
    </source>
</evidence>
<protein>
    <submittedName>
        <fullName evidence="2">Uncharacterized protein</fullName>
    </submittedName>
</protein>
<keyword evidence="1" id="KW-1133">Transmembrane helix</keyword>
<gene>
    <name evidence="2" type="ORF">SAMN06265182_0033</name>
</gene>
<organism evidence="2 3">
    <name type="scientific">Persephonella hydrogeniphila</name>
    <dbReference type="NCBI Taxonomy" id="198703"/>
    <lineage>
        <taxon>Bacteria</taxon>
        <taxon>Pseudomonadati</taxon>
        <taxon>Aquificota</taxon>
        <taxon>Aquificia</taxon>
        <taxon>Aquificales</taxon>
        <taxon>Hydrogenothermaceae</taxon>
        <taxon>Persephonella</taxon>
    </lineage>
</organism>
<reference evidence="3" key="1">
    <citation type="submission" date="2017-09" db="EMBL/GenBank/DDBJ databases">
        <authorList>
            <person name="Varghese N."/>
            <person name="Submissions S."/>
        </authorList>
    </citation>
    <scope>NUCLEOTIDE SEQUENCE [LARGE SCALE GENOMIC DNA]</scope>
    <source>
        <strain evidence="3">DSM 15103</strain>
    </source>
</reference>
<dbReference type="EMBL" id="OBEI01000001">
    <property type="protein sequence ID" value="SNZ02159.1"/>
    <property type="molecule type" value="Genomic_DNA"/>
</dbReference>
<proteinExistence type="predicted"/>
<keyword evidence="1" id="KW-0472">Membrane</keyword>
<keyword evidence="3" id="KW-1185">Reference proteome</keyword>
<keyword evidence="1" id="KW-0812">Transmembrane</keyword>
<sequence>MLTEEDKKFLENRRKIQKIAVPIVMFMIFMWVAVYIFVIFSYPDLVKINQNGQMPFKLLPVFFNLFMLVLLIMFVFMIIFLKIEKEYLSIIRKIEGESPLKGA</sequence>
<feature type="transmembrane region" description="Helical" evidence="1">
    <location>
        <begin position="20"/>
        <end position="42"/>
    </location>
</feature>
<feature type="transmembrane region" description="Helical" evidence="1">
    <location>
        <begin position="62"/>
        <end position="83"/>
    </location>
</feature>
<dbReference type="AlphaFoldDB" id="A0A285MY75"/>